<accession>A0ABZ2LC78</accession>
<dbReference type="PROSITE" id="PS51257">
    <property type="entry name" value="PROKAR_LIPOPROTEIN"/>
    <property type="match status" value="1"/>
</dbReference>
<sequence length="100" mass="10444">MKQAITKVLFLAGCVVVGACSKPAATTPTPSEAASGSASAAPESESARPMPGSDRDAHGCIGSAGYRWCAKENKCVRPWELAKEKGFPLEKESVDTYCGH</sequence>
<evidence type="ECO:0000256" key="2">
    <source>
        <dbReference type="SAM" id="SignalP"/>
    </source>
</evidence>
<reference evidence="3" key="1">
    <citation type="submission" date="2021-12" db="EMBL/GenBank/DDBJ databases">
        <title>Discovery of the Pendulisporaceae a myxobacterial family with distinct sporulation behavior and unique specialized metabolism.</title>
        <authorList>
            <person name="Garcia R."/>
            <person name="Popoff A."/>
            <person name="Bader C.D."/>
            <person name="Loehr J."/>
            <person name="Walesch S."/>
            <person name="Walt C."/>
            <person name="Boldt J."/>
            <person name="Bunk B."/>
            <person name="Haeckl F.J.F.P.J."/>
            <person name="Gunesch A.P."/>
            <person name="Birkelbach J."/>
            <person name="Nuebel U."/>
            <person name="Pietschmann T."/>
            <person name="Bach T."/>
            <person name="Mueller R."/>
        </authorList>
    </citation>
    <scope>NUCLEOTIDE SEQUENCE</scope>
    <source>
        <strain evidence="3">MSr11367</strain>
    </source>
</reference>
<keyword evidence="4" id="KW-1185">Reference proteome</keyword>
<evidence type="ECO:0000256" key="1">
    <source>
        <dbReference type="SAM" id="MobiDB-lite"/>
    </source>
</evidence>
<proteinExistence type="predicted"/>
<gene>
    <name evidence="3" type="ORF">LVJ94_05970</name>
</gene>
<feature type="region of interest" description="Disordered" evidence="1">
    <location>
        <begin position="23"/>
        <end position="56"/>
    </location>
</feature>
<protein>
    <recommendedName>
        <fullName evidence="5">Lipoprotein</fullName>
    </recommendedName>
</protein>
<keyword evidence="2" id="KW-0732">Signal</keyword>
<feature type="compositionally biased region" description="Low complexity" evidence="1">
    <location>
        <begin position="23"/>
        <end position="44"/>
    </location>
</feature>
<dbReference type="Proteomes" id="UP001374803">
    <property type="component" value="Chromosome"/>
</dbReference>
<feature type="signal peptide" evidence="2">
    <location>
        <begin position="1"/>
        <end position="24"/>
    </location>
</feature>
<name>A0ABZ2LC78_9BACT</name>
<feature type="chain" id="PRO_5047314662" description="Lipoprotein" evidence="2">
    <location>
        <begin position="25"/>
        <end position="100"/>
    </location>
</feature>
<evidence type="ECO:0000313" key="3">
    <source>
        <dbReference type="EMBL" id="WXB06780.1"/>
    </source>
</evidence>
<evidence type="ECO:0000313" key="4">
    <source>
        <dbReference type="Proteomes" id="UP001374803"/>
    </source>
</evidence>
<evidence type="ECO:0008006" key="5">
    <source>
        <dbReference type="Google" id="ProtNLM"/>
    </source>
</evidence>
<dbReference type="RefSeq" id="WP_394836437.1">
    <property type="nucleotide sequence ID" value="NZ_CP089929.1"/>
</dbReference>
<organism evidence="3 4">
    <name type="scientific">Pendulispora rubella</name>
    <dbReference type="NCBI Taxonomy" id="2741070"/>
    <lineage>
        <taxon>Bacteria</taxon>
        <taxon>Pseudomonadati</taxon>
        <taxon>Myxococcota</taxon>
        <taxon>Myxococcia</taxon>
        <taxon>Myxococcales</taxon>
        <taxon>Sorangiineae</taxon>
        <taxon>Pendulisporaceae</taxon>
        <taxon>Pendulispora</taxon>
    </lineage>
</organism>
<dbReference type="EMBL" id="CP089983">
    <property type="protein sequence ID" value="WXB06780.1"/>
    <property type="molecule type" value="Genomic_DNA"/>
</dbReference>